<dbReference type="RefSeq" id="WP_073035770.1">
    <property type="nucleotide sequence ID" value="NZ_BMLR01000011.1"/>
</dbReference>
<evidence type="ECO:0000313" key="2">
    <source>
        <dbReference type="Proteomes" id="UP000183974"/>
    </source>
</evidence>
<keyword evidence="2" id="KW-1185">Reference proteome</keyword>
<dbReference type="EMBL" id="FRBR01000010">
    <property type="protein sequence ID" value="SHM14502.1"/>
    <property type="molecule type" value="Genomic_DNA"/>
</dbReference>
<reference evidence="1 2" key="1">
    <citation type="submission" date="2016-11" db="EMBL/GenBank/DDBJ databases">
        <authorList>
            <person name="Jaros S."/>
            <person name="Januszkiewicz K."/>
            <person name="Wedrychowicz H."/>
        </authorList>
    </citation>
    <scope>NUCLEOTIDE SEQUENCE [LARGE SCALE GENOMIC DNA]</scope>
    <source>
        <strain evidence="1 2">DSM 29589</strain>
    </source>
</reference>
<organism evidence="1 2">
    <name type="scientific">Roseovarius pacificus</name>
    <dbReference type="NCBI Taxonomy" id="337701"/>
    <lineage>
        <taxon>Bacteria</taxon>
        <taxon>Pseudomonadati</taxon>
        <taxon>Pseudomonadota</taxon>
        <taxon>Alphaproteobacteria</taxon>
        <taxon>Rhodobacterales</taxon>
        <taxon>Roseobacteraceae</taxon>
        <taxon>Roseovarius</taxon>
    </lineage>
</organism>
<accession>A0A1M7GDP2</accession>
<dbReference type="Pfam" id="PF10983">
    <property type="entry name" value="DUF2793"/>
    <property type="match status" value="1"/>
</dbReference>
<sequence>MSEISARLGLPYIAQSQAQKHVTHNEALERLDALVQLRVEAFDATDPPADPAPGAIFALGDAPLGGWAGQGGQLAVFGNAGWVFLQPQDGWLAVPMAQGAPRVWRAGGWRPWTQNLNRIGINATADDINRLTVSAPATLLTGEGAGHQLKINKAESADTASVMFQTGWTGHAEMGLTGDNDFSIRISPDGAAWTSALRFDGQSGRATGAAVQADATDTTEGRLMRVGAFGLGGSTIEFSGDIDDPAQLPTGFYRIRGDATGDKPVTAFNLICIRRGGGAPHGNTVQIAMMDGTNKQYQRGWNGTAWTTWAEAYSSANLVGTASQTGGVPTGAVIERGSNANGEYVRFADGTQICWSFGSLSVPSISSAVGSVFESAAFPWTFPASFSANPVVTVDGGDTRIIGSSSGSGTTSCWMRLFCPASVSTQQFARTMAIGRWF</sequence>
<gene>
    <name evidence="1" type="ORF">SAMN05444398_110129</name>
</gene>
<dbReference type="CDD" id="cd19958">
    <property type="entry name" value="pyocin_knob"/>
    <property type="match status" value="1"/>
</dbReference>
<dbReference type="Proteomes" id="UP000183974">
    <property type="component" value="Unassembled WGS sequence"/>
</dbReference>
<evidence type="ECO:0000313" key="1">
    <source>
        <dbReference type="EMBL" id="SHM14502.1"/>
    </source>
</evidence>
<dbReference type="InterPro" id="IPR021251">
    <property type="entry name" value="DUF2793"/>
</dbReference>
<dbReference type="OrthoDB" id="564699at2"/>
<evidence type="ECO:0008006" key="3">
    <source>
        <dbReference type="Google" id="ProtNLM"/>
    </source>
</evidence>
<proteinExistence type="predicted"/>
<dbReference type="STRING" id="337701.SAMN05444398_110129"/>
<dbReference type="AlphaFoldDB" id="A0A1M7GDP2"/>
<name>A0A1M7GDP2_9RHOB</name>
<protein>
    <recommendedName>
        <fullName evidence="3">DUF2793 domain-containing protein</fullName>
    </recommendedName>
</protein>